<reference evidence="1 2" key="1">
    <citation type="journal article" date="2022" name="Genome Biol. Evol.">
        <title>The Spruce Budworm Genome: Reconstructing the Evolutionary History of Antifreeze Proteins.</title>
        <authorList>
            <person name="Beliveau C."/>
            <person name="Gagne P."/>
            <person name="Picq S."/>
            <person name="Vernygora O."/>
            <person name="Keeling C.I."/>
            <person name="Pinkney K."/>
            <person name="Doucet D."/>
            <person name="Wen F."/>
            <person name="Johnston J.S."/>
            <person name="Maaroufi H."/>
            <person name="Boyle B."/>
            <person name="Laroche J."/>
            <person name="Dewar K."/>
            <person name="Juretic N."/>
            <person name="Blackburn G."/>
            <person name="Nisole A."/>
            <person name="Brunet B."/>
            <person name="Brandao M."/>
            <person name="Lumley L."/>
            <person name="Duan J."/>
            <person name="Quan G."/>
            <person name="Lucarotti C.J."/>
            <person name="Roe A.D."/>
            <person name="Sperling F.A.H."/>
            <person name="Levesque R.C."/>
            <person name="Cusson M."/>
        </authorList>
    </citation>
    <scope>NUCLEOTIDE SEQUENCE [LARGE SCALE GENOMIC DNA]</scope>
    <source>
        <strain evidence="1">Glfc:IPQL:Cfum</strain>
    </source>
</reference>
<gene>
    <name evidence="1" type="ORF">MSG28_012258</name>
</gene>
<dbReference type="EMBL" id="CM046121">
    <property type="protein sequence ID" value="KAI8434128.1"/>
    <property type="molecule type" value="Genomic_DNA"/>
</dbReference>
<evidence type="ECO:0000313" key="2">
    <source>
        <dbReference type="Proteomes" id="UP001064048"/>
    </source>
</evidence>
<keyword evidence="2" id="KW-1185">Reference proteome</keyword>
<protein>
    <submittedName>
        <fullName evidence="1">Uncharacterized protein</fullName>
    </submittedName>
</protein>
<name>A0ACC0KCE4_CHOFU</name>
<evidence type="ECO:0000313" key="1">
    <source>
        <dbReference type="EMBL" id="KAI8434128.1"/>
    </source>
</evidence>
<proteinExistence type="predicted"/>
<dbReference type="Proteomes" id="UP001064048">
    <property type="component" value="Chromosome 21"/>
</dbReference>
<organism evidence="1 2">
    <name type="scientific">Choristoneura fumiferana</name>
    <name type="common">Spruce budworm moth</name>
    <name type="synonym">Archips fumiferana</name>
    <dbReference type="NCBI Taxonomy" id="7141"/>
    <lineage>
        <taxon>Eukaryota</taxon>
        <taxon>Metazoa</taxon>
        <taxon>Ecdysozoa</taxon>
        <taxon>Arthropoda</taxon>
        <taxon>Hexapoda</taxon>
        <taxon>Insecta</taxon>
        <taxon>Pterygota</taxon>
        <taxon>Neoptera</taxon>
        <taxon>Endopterygota</taxon>
        <taxon>Lepidoptera</taxon>
        <taxon>Glossata</taxon>
        <taxon>Ditrysia</taxon>
        <taxon>Tortricoidea</taxon>
        <taxon>Tortricidae</taxon>
        <taxon>Tortricinae</taxon>
        <taxon>Choristoneura</taxon>
    </lineage>
</organism>
<accession>A0ACC0KCE4</accession>
<sequence>MDTADDRGRRKLDKKLFESFLNVVSIYLDFKNKEKFEKLKKLRQTQRDLPVAKYRQEIVSAVQNERVVVVAGDTGCGKSTQVPQYLHDAGFQNIGN</sequence>
<comment type="caution">
    <text evidence="1">The sequence shown here is derived from an EMBL/GenBank/DDBJ whole genome shotgun (WGS) entry which is preliminary data.</text>
</comment>